<dbReference type="NCBIfam" id="TIGR01730">
    <property type="entry name" value="RND_mfp"/>
    <property type="match status" value="1"/>
</dbReference>
<dbReference type="Gene3D" id="2.40.50.100">
    <property type="match status" value="1"/>
</dbReference>
<reference evidence="5" key="1">
    <citation type="submission" date="2021-03" db="EMBL/GenBank/DDBJ databases">
        <title>Whole genome sequence of Jiella sp. CQZ9-1.</title>
        <authorList>
            <person name="Tuo L."/>
        </authorList>
    </citation>
    <scope>NUCLEOTIDE SEQUENCE</scope>
    <source>
        <strain evidence="5">CQZ9-1</strain>
    </source>
</reference>
<accession>A0A939JU59</accession>
<name>A0A939JU59_9HYPH</name>
<dbReference type="Gene3D" id="2.40.30.170">
    <property type="match status" value="1"/>
</dbReference>
<dbReference type="Pfam" id="PF25967">
    <property type="entry name" value="RND-MFP_C"/>
    <property type="match status" value="1"/>
</dbReference>
<protein>
    <submittedName>
        <fullName evidence="5">Efflux RND transporter periplasmic adaptor subunit</fullName>
    </submittedName>
</protein>
<dbReference type="RefSeq" id="WP_207255726.1">
    <property type="nucleotide sequence ID" value="NZ_JAFMPP010000001.1"/>
</dbReference>
<dbReference type="GO" id="GO:1990281">
    <property type="term" value="C:efflux pump complex"/>
    <property type="evidence" value="ECO:0007669"/>
    <property type="project" value="TreeGrafter"/>
</dbReference>
<dbReference type="SUPFAM" id="SSF111369">
    <property type="entry name" value="HlyD-like secretion proteins"/>
    <property type="match status" value="1"/>
</dbReference>
<proteinExistence type="inferred from homology"/>
<dbReference type="InterPro" id="IPR006143">
    <property type="entry name" value="RND_pump_MFP"/>
</dbReference>
<dbReference type="PANTHER" id="PTHR30469">
    <property type="entry name" value="MULTIDRUG RESISTANCE PROTEIN MDTA"/>
    <property type="match status" value="1"/>
</dbReference>
<sequence>MAALPVVLMMAALLVGCGTEDTPKAERLPVAYVTAEPTAFTRAIALTGSIVARDTATYSFETGGRVTEVHVDVGSHVEPGTVLATLDPTQQQADVDAAKAKVGSNAAQLAKASAAFERQKTLLAQGFTTRSDYDSAEQTLASAQSALDSSKADLSTAETNLKNTTLTADAKGVITSRSIDPGQVVNAAQAAFGFAKSGALDAVFQIQEQLLLSGRKPKAIKVSMVSDPSVQAVGHIREVSPLINSDTGTVQVKVGLDNPPDKMTLGSPVVGHDASEAAERAIALPWKSLMVKAGKPAVWVINAQDEAVLTPIKIAAYQTDEIYVAEGLKPGDRVITAGSQLVLPGEKLQLVAAKENAQ</sequence>
<evidence type="ECO:0000256" key="1">
    <source>
        <dbReference type="ARBA" id="ARBA00009477"/>
    </source>
</evidence>
<organism evidence="5 6">
    <name type="scientific">Jiella flava</name>
    <dbReference type="NCBI Taxonomy" id="2816857"/>
    <lineage>
        <taxon>Bacteria</taxon>
        <taxon>Pseudomonadati</taxon>
        <taxon>Pseudomonadota</taxon>
        <taxon>Alphaproteobacteria</taxon>
        <taxon>Hyphomicrobiales</taxon>
        <taxon>Aurantimonadaceae</taxon>
        <taxon>Jiella</taxon>
    </lineage>
</organism>
<dbReference type="InterPro" id="IPR058627">
    <property type="entry name" value="MdtA-like_C"/>
</dbReference>
<feature type="domain" description="Multidrug resistance protein MdtA-like C-terminal permuted SH3" evidence="3">
    <location>
        <begin position="292"/>
        <end position="340"/>
    </location>
</feature>
<feature type="coiled-coil region" evidence="2">
    <location>
        <begin position="133"/>
        <end position="160"/>
    </location>
</feature>
<evidence type="ECO:0000313" key="5">
    <source>
        <dbReference type="EMBL" id="MBO0661084.1"/>
    </source>
</evidence>
<dbReference type="GO" id="GO:0015562">
    <property type="term" value="F:efflux transmembrane transporter activity"/>
    <property type="evidence" value="ECO:0007669"/>
    <property type="project" value="TreeGrafter"/>
</dbReference>
<keyword evidence="2" id="KW-0175">Coiled coil</keyword>
<evidence type="ECO:0000256" key="2">
    <source>
        <dbReference type="SAM" id="Coils"/>
    </source>
</evidence>
<dbReference type="PANTHER" id="PTHR30469:SF38">
    <property type="entry name" value="HLYD FAMILY SECRETION PROTEIN"/>
    <property type="match status" value="1"/>
</dbReference>
<gene>
    <name evidence="5" type="ORF">J1C48_00720</name>
</gene>
<keyword evidence="6" id="KW-1185">Reference proteome</keyword>
<feature type="domain" description="CzcB-like barrel-sandwich hybrid" evidence="4">
    <location>
        <begin position="61"/>
        <end position="193"/>
    </location>
</feature>
<evidence type="ECO:0000259" key="4">
    <source>
        <dbReference type="Pfam" id="PF25973"/>
    </source>
</evidence>
<dbReference type="EMBL" id="JAFMPP010000001">
    <property type="protein sequence ID" value="MBO0661084.1"/>
    <property type="molecule type" value="Genomic_DNA"/>
</dbReference>
<evidence type="ECO:0000313" key="6">
    <source>
        <dbReference type="Proteomes" id="UP000664122"/>
    </source>
</evidence>
<dbReference type="Proteomes" id="UP000664122">
    <property type="component" value="Unassembled WGS sequence"/>
</dbReference>
<dbReference type="Pfam" id="PF25973">
    <property type="entry name" value="BSH_CzcB"/>
    <property type="match status" value="1"/>
</dbReference>
<comment type="caution">
    <text evidence="5">The sequence shown here is derived from an EMBL/GenBank/DDBJ whole genome shotgun (WGS) entry which is preliminary data.</text>
</comment>
<evidence type="ECO:0000259" key="3">
    <source>
        <dbReference type="Pfam" id="PF25967"/>
    </source>
</evidence>
<dbReference type="Gene3D" id="1.10.287.470">
    <property type="entry name" value="Helix hairpin bin"/>
    <property type="match status" value="1"/>
</dbReference>
<dbReference type="InterPro" id="IPR058647">
    <property type="entry name" value="BSH_CzcB-like"/>
</dbReference>
<comment type="similarity">
    <text evidence="1">Belongs to the membrane fusion protein (MFP) (TC 8.A.1) family.</text>
</comment>
<dbReference type="Gene3D" id="2.40.420.20">
    <property type="match status" value="1"/>
</dbReference>
<dbReference type="AlphaFoldDB" id="A0A939JU59"/>